<keyword evidence="2" id="KW-1185">Reference proteome</keyword>
<gene>
    <name evidence="1" type="ORF">AURDEDRAFT_131703</name>
</gene>
<proteinExistence type="predicted"/>
<dbReference type="Proteomes" id="UP000006514">
    <property type="component" value="Unassembled WGS sequence"/>
</dbReference>
<dbReference type="InParanoid" id="J0CSY2"/>
<dbReference type="AlphaFoldDB" id="J0CSY2"/>
<dbReference type="EMBL" id="JH688253">
    <property type="protein sequence ID" value="EJD33394.1"/>
    <property type="molecule type" value="Genomic_DNA"/>
</dbReference>
<evidence type="ECO:0000313" key="2">
    <source>
        <dbReference type="Proteomes" id="UP000006514"/>
    </source>
</evidence>
<reference evidence="2" key="1">
    <citation type="journal article" date="2012" name="Science">
        <title>The Paleozoic origin of enzymatic lignin decomposition reconstructed from 31 fungal genomes.</title>
        <authorList>
            <person name="Floudas D."/>
            <person name="Binder M."/>
            <person name="Riley R."/>
            <person name="Barry K."/>
            <person name="Blanchette R.A."/>
            <person name="Henrissat B."/>
            <person name="Martinez A.T."/>
            <person name="Otillar R."/>
            <person name="Spatafora J.W."/>
            <person name="Yadav J.S."/>
            <person name="Aerts A."/>
            <person name="Benoit I."/>
            <person name="Boyd A."/>
            <person name="Carlson A."/>
            <person name="Copeland A."/>
            <person name="Coutinho P.M."/>
            <person name="de Vries R.P."/>
            <person name="Ferreira P."/>
            <person name="Findley K."/>
            <person name="Foster B."/>
            <person name="Gaskell J."/>
            <person name="Glotzer D."/>
            <person name="Gorecki P."/>
            <person name="Heitman J."/>
            <person name="Hesse C."/>
            <person name="Hori C."/>
            <person name="Igarashi K."/>
            <person name="Jurgens J.A."/>
            <person name="Kallen N."/>
            <person name="Kersten P."/>
            <person name="Kohler A."/>
            <person name="Kuees U."/>
            <person name="Kumar T.K.A."/>
            <person name="Kuo A."/>
            <person name="LaButti K."/>
            <person name="Larrondo L.F."/>
            <person name="Lindquist E."/>
            <person name="Ling A."/>
            <person name="Lombard V."/>
            <person name="Lucas S."/>
            <person name="Lundell T."/>
            <person name="Martin R."/>
            <person name="McLaughlin D.J."/>
            <person name="Morgenstern I."/>
            <person name="Morin E."/>
            <person name="Murat C."/>
            <person name="Nagy L.G."/>
            <person name="Nolan M."/>
            <person name="Ohm R.A."/>
            <person name="Patyshakuliyeva A."/>
            <person name="Rokas A."/>
            <person name="Ruiz-Duenas F.J."/>
            <person name="Sabat G."/>
            <person name="Salamov A."/>
            <person name="Samejima M."/>
            <person name="Schmutz J."/>
            <person name="Slot J.C."/>
            <person name="St John F."/>
            <person name="Stenlid J."/>
            <person name="Sun H."/>
            <person name="Sun S."/>
            <person name="Syed K."/>
            <person name="Tsang A."/>
            <person name="Wiebenga A."/>
            <person name="Young D."/>
            <person name="Pisabarro A."/>
            <person name="Eastwood D.C."/>
            <person name="Martin F."/>
            <person name="Cullen D."/>
            <person name="Grigoriev I.V."/>
            <person name="Hibbett D.S."/>
        </authorList>
    </citation>
    <scope>NUCLEOTIDE SEQUENCE [LARGE SCALE GENOMIC DNA]</scope>
    <source>
        <strain evidence="2">TFB10046</strain>
    </source>
</reference>
<accession>J0CSY2</accession>
<evidence type="ECO:0000313" key="1">
    <source>
        <dbReference type="EMBL" id="EJD33394.1"/>
    </source>
</evidence>
<dbReference type="KEGG" id="adl:AURDEDRAFT_131703"/>
<protein>
    <submittedName>
        <fullName evidence="1">Uncharacterized protein</fullName>
    </submittedName>
</protein>
<organism evidence="1 2">
    <name type="scientific">Auricularia subglabra (strain TFB-10046 / SS5)</name>
    <name type="common">White-rot fungus</name>
    <name type="synonym">Auricularia delicata (strain TFB10046)</name>
    <dbReference type="NCBI Taxonomy" id="717982"/>
    <lineage>
        <taxon>Eukaryota</taxon>
        <taxon>Fungi</taxon>
        <taxon>Dikarya</taxon>
        <taxon>Basidiomycota</taxon>
        <taxon>Agaricomycotina</taxon>
        <taxon>Agaricomycetes</taxon>
        <taxon>Auriculariales</taxon>
        <taxon>Auriculariaceae</taxon>
        <taxon>Auricularia</taxon>
    </lineage>
</organism>
<sequence>MFAPTYPRLTTMTLHGKQINTFVPDEVLVALACVFCRLHLILTNGLAAAEEGVDTFASVQHIVPQFRHTADVVRVSTVCKSAVLQLRMAHQHILETFVDKYSLSMCRDVVKVQRHVVIEIIAFISAETTYDTSDGAADEGAIYVLGLSQVMFVPLVVHGRAIFRDEAVEFCTA</sequence>
<name>J0CSY2_AURST</name>